<dbReference type="PANTHER" id="PTHR30055">
    <property type="entry name" value="HTH-TYPE TRANSCRIPTIONAL REGULATOR RUTR"/>
    <property type="match status" value="1"/>
</dbReference>
<dbReference type="InterPro" id="IPR009057">
    <property type="entry name" value="Homeodomain-like_sf"/>
</dbReference>
<dbReference type="GO" id="GO:0000976">
    <property type="term" value="F:transcription cis-regulatory region binding"/>
    <property type="evidence" value="ECO:0007669"/>
    <property type="project" value="TreeGrafter"/>
</dbReference>
<protein>
    <submittedName>
        <fullName evidence="4">TetR family transcriptional regulator</fullName>
    </submittedName>
</protein>
<dbReference type="Pfam" id="PF14246">
    <property type="entry name" value="TetR_C_7"/>
    <property type="match status" value="1"/>
</dbReference>
<feature type="domain" description="HTH tetR-type" evidence="3">
    <location>
        <begin position="16"/>
        <end position="76"/>
    </location>
</feature>
<dbReference type="SUPFAM" id="SSF46689">
    <property type="entry name" value="Homeodomain-like"/>
    <property type="match status" value="1"/>
</dbReference>
<dbReference type="InterPro" id="IPR039536">
    <property type="entry name" value="TetR_C_Proteobacteria"/>
</dbReference>
<keyword evidence="1 2" id="KW-0238">DNA-binding</keyword>
<proteinExistence type="predicted"/>
<dbReference type="InterPro" id="IPR050109">
    <property type="entry name" value="HTH-type_TetR-like_transc_reg"/>
</dbReference>
<gene>
    <name evidence="4" type="ORF">BG844_18745</name>
</gene>
<name>A0A1K0FJ68_9ACTN</name>
<accession>A0A1K0FJ68</accession>
<evidence type="ECO:0000313" key="4">
    <source>
        <dbReference type="EMBL" id="OJF12768.1"/>
    </source>
</evidence>
<dbReference type="PROSITE" id="PS50977">
    <property type="entry name" value="HTH_TETR_2"/>
    <property type="match status" value="1"/>
</dbReference>
<evidence type="ECO:0000256" key="2">
    <source>
        <dbReference type="PROSITE-ProRule" id="PRU00335"/>
    </source>
</evidence>
<dbReference type="PANTHER" id="PTHR30055:SF146">
    <property type="entry name" value="HTH-TYPE TRANSCRIPTIONAL DUAL REGULATOR CECR"/>
    <property type="match status" value="1"/>
</dbReference>
<sequence>MTGQTRRGRPRAGEQAARRQAALDAALAELVAHGLDGTTMQAVAARAGCSKESLYAWFGNRDGLLSALIRRQAEQVNTAVAAALDRPTQPRTTLVAIAENLLHLLTSDASLALNRAAMANAELAALLLRHGRHTTGPLVEAFLARLAGEGRLRVDDPADAFRLLYGLVVRDAQIRALLGEPPASADRLRADARVAVDRFLALTTGTVEPPGHAQLDR</sequence>
<reference evidence="4 5" key="1">
    <citation type="submission" date="2016-09" db="EMBL/GenBank/DDBJ databases">
        <title>Couchioplanes caeruleus draft genome sequence.</title>
        <authorList>
            <person name="Sheehan J."/>
            <person name="Caffrey P."/>
        </authorList>
    </citation>
    <scope>NUCLEOTIDE SEQUENCE [LARGE SCALE GENOMIC DNA]</scope>
    <source>
        <strain evidence="4 5">DSM 43634</strain>
    </source>
</reference>
<organism evidence="4 5">
    <name type="scientific">Couchioplanes caeruleus subsp. caeruleus</name>
    <dbReference type="NCBI Taxonomy" id="56427"/>
    <lineage>
        <taxon>Bacteria</taxon>
        <taxon>Bacillati</taxon>
        <taxon>Actinomycetota</taxon>
        <taxon>Actinomycetes</taxon>
        <taxon>Micromonosporales</taxon>
        <taxon>Micromonosporaceae</taxon>
        <taxon>Couchioplanes</taxon>
    </lineage>
</organism>
<keyword evidence="5" id="KW-1185">Reference proteome</keyword>
<dbReference type="RefSeq" id="WP_071806632.1">
    <property type="nucleotide sequence ID" value="NZ_MEIA01000197.1"/>
</dbReference>
<dbReference type="Gene3D" id="1.10.10.60">
    <property type="entry name" value="Homeodomain-like"/>
    <property type="match status" value="1"/>
</dbReference>
<evidence type="ECO:0000256" key="1">
    <source>
        <dbReference type="ARBA" id="ARBA00023125"/>
    </source>
</evidence>
<feature type="DNA-binding region" description="H-T-H motif" evidence="2">
    <location>
        <begin position="39"/>
        <end position="58"/>
    </location>
</feature>
<evidence type="ECO:0000313" key="5">
    <source>
        <dbReference type="Proteomes" id="UP000182486"/>
    </source>
</evidence>
<dbReference type="AlphaFoldDB" id="A0A1K0FJ68"/>
<evidence type="ECO:0000259" key="3">
    <source>
        <dbReference type="PROSITE" id="PS50977"/>
    </source>
</evidence>
<comment type="caution">
    <text evidence="4">The sequence shown here is derived from an EMBL/GenBank/DDBJ whole genome shotgun (WGS) entry which is preliminary data.</text>
</comment>
<dbReference type="InterPro" id="IPR001647">
    <property type="entry name" value="HTH_TetR"/>
</dbReference>
<dbReference type="Pfam" id="PF00440">
    <property type="entry name" value="TetR_N"/>
    <property type="match status" value="1"/>
</dbReference>
<dbReference type="GO" id="GO:0003700">
    <property type="term" value="F:DNA-binding transcription factor activity"/>
    <property type="evidence" value="ECO:0007669"/>
    <property type="project" value="TreeGrafter"/>
</dbReference>
<dbReference type="EMBL" id="MEIA01000197">
    <property type="protein sequence ID" value="OJF12768.1"/>
    <property type="molecule type" value="Genomic_DNA"/>
</dbReference>
<dbReference type="Gene3D" id="1.10.357.10">
    <property type="entry name" value="Tetracycline Repressor, domain 2"/>
    <property type="match status" value="1"/>
</dbReference>
<dbReference type="Proteomes" id="UP000182486">
    <property type="component" value="Unassembled WGS sequence"/>
</dbReference>